<dbReference type="InterPro" id="IPR012334">
    <property type="entry name" value="Pectin_lyas_fold"/>
</dbReference>
<organism evidence="1 2">
    <name type="scientific">Rhizobium setariae</name>
    <dbReference type="NCBI Taxonomy" id="2801340"/>
    <lineage>
        <taxon>Bacteria</taxon>
        <taxon>Pseudomonadati</taxon>
        <taxon>Pseudomonadota</taxon>
        <taxon>Alphaproteobacteria</taxon>
        <taxon>Hyphomicrobiales</taxon>
        <taxon>Rhizobiaceae</taxon>
        <taxon>Rhizobium/Agrobacterium group</taxon>
        <taxon>Rhizobium</taxon>
    </lineage>
</organism>
<proteinExistence type="predicted"/>
<gene>
    <name evidence="1" type="ORF">JJB09_17375</name>
</gene>
<dbReference type="RefSeq" id="WP_201660987.1">
    <property type="nucleotide sequence ID" value="NZ_JAEQNC010000009.1"/>
</dbReference>
<dbReference type="NCBIfam" id="TIGR03804">
    <property type="entry name" value="para_beta_helix"/>
    <property type="match status" value="1"/>
</dbReference>
<dbReference type="InterPro" id="IPR022441">
    <property type="entry name" value="Para_beta_helix_rpt-2"/>
</dbReference>
<reference evidence="1" key="1">
    <citation type="submission" date="2021-01" db="EMBL/GenBank/DDBJ databases">
        <title>Rhizobium sp. strain KVB221 16S ribosomal RNA gene Genome sequencing and assembly.</title>
        <authorList>
            <person name="Kang M."/>
        </authorList>
    </citation>
    <scope>NUCLEOTIDE SEQUENCE</scope>
    <source>
        <strain evidence="1">KVB221</strain>
    </source>
</reference>
<protein>
    <submittedName>
        <fullName evidence="1">Right-handed parallel beta-helix repeat-containing protein</fullName>
    </submittedName>
</protein>
<keyword evidence="2" id="KW-1185">Reference proteome</keyword>
<sequence>MDIDGSHHVTIKGNIAHDSGGSGIFTMKSDWLTIEGNQVYG</sequence>
<name>A0A936YV69_9HYPH</name>
<dbReference type="Proteomes" id="UP000633219">
    <property type="component" value="Unassembled WGS sequence"/>
</dbReference>
<dbReference type="AlphaFoldDB" id="A0A936YV69"/>
<comment type="caution">
    <text evidence="1">The sequence shown here is derived from an EMBL/GenBank/DDBJ whole genome shotgun (WGS) entry which is preliminary data.</text>
</comment>
<evidence type="ECO:0000313" key="2">
    <source>
        <dbReference type="Proteomes" id="UP000633219"/>
    </source>
</evidence>
<dbReference type="Gene3D" id="2.160.20.10">
    <property type="entry name" value="Single-stranded right-handed beta-helix, Pectin lyase-like"/>
    <property type="match status" value="1"/>
</dbReference>
<dbReference type="EMBL" id="JAEQNC010000009">
    <property type="protein sequence ID" value="MBL0373797.1"/>
    <property type="molecule type" value="Genomic_DNA"/>
</dbReference>
<evidence type="ECO:0000313" key="1">
    <source>
        <dbReference type="EMBL" id="MBL0373797.1"/>
    </source>
</evidence>
<accession>A0A936YV69</accession>
<dbReference type="SUPFAM" id="SSF51126">
    <property type="entry name" value="Pectin lyase-like"/>
    <property type="match status" value="1"/>
</dbReference>
<dbReference type="InterPro" id="IPR011050">
    <property type="entry name" value="Pectin_lyase_fold/virulence"/>
</dbReference>